<accession>A0ACB8DHX3</accession>
<gene>
    <name evidence="1" type="ORF">HPB49_003010</name>
</gene>
<proteinExistence type="predicted"/>
<protein>
    <submittedName>
        <fullName evidence="1">Uncharacterized protein</fullName>
    </submittedName>
</protein>
<dbReference type="Proteomes" id="UP000821865">
    <property type="component" value="Chromosome 11"/>
</dbReference>
<name>A0ACB8DHX3_DERSI</name>
<organism evidence="1 2">
    <name type="scientific">Dermacentor silvarum</name>
    <name type="common">Tick</name>
    <dbReference type="NCBI Taxonomy" id="543639"/>
    <lineage>
        <taxon>Eukaryota</taxon>
        <taxon>Metazoa</taxon>
        <taxon>Ecdysozoa</taxon>
        <taxon>Arthropoda</taxon>
        <taxon>Chelicerata</taxon>
        <taxon>Arachnida</taxon>
        <taxon>Acari</taxon>
        <taxon>Parasitiformes</taxon>
        <taxon>Ixodida</taxon>
        <taxon>Ixodoidea</taxon>
        <taxon>Ixodidae</taxon>
        <taxon>Rhipicephalinae</taxon>
        <taxon>Dermacentor</taxon>
    </lineage>
</organism>
<keyword evidence="2" id="KW-1185">Reference proteome</keyword>
<dbReference type="EMBL" id="CM023480">
    <property type="protein sequence ID" value="KAH7970312.1"/>
    <property type="molecule type" value="Genomic_DNA"/>
</dbReference>
<evidence type="ECO:0000313" key="1">
    <source>
        <dbReference type="EMBL" id="KAH7970312.1"/>
    </source>
</evidence>
<comment type="caution">
    <text evidence="1">The sequence shown here is derived from an EMBL/GenBank/DDBJ whole genome shotgun (WGS) entry which is preliminary data.</text>
</comment>
<reference evidence="1" key="1">
    <citation type="submission" date="2020-05" db="EMBL/GenBank/DDBJ databases">
        <title>Large-scale comparative analyses of tick genomes elucidate their genetic diversity and vector capacities.</title>
        <authorList>
            <person name="Jia N."/>
            <person name="Wang J."/>
            <person name="Shi W."/>
            <person name="Du L."/>
            <person name="Sun Y."/>
            <person name="Zhan W."/>
            <person name="Jiang J."/>
            <person name="Wang Q."/>
            <person name="Zhang B."/>
            <person name="Ji P."/>
            <person name="Sakyi L.B."/>
            <person name="Cui X."/>
            <person name="Yuan T."/>
            <person name="Jiang B."/>
            <person name="Yang W."/>
            <person name="Lam T.T.-Y."/>
            <person name="Chang Q."/>
            <person name="Ding S."/>
            <person name="Wang X."/>
            <person name="Zhu J."/>
            <person name="Ruan X."/>
            <person name="Zhao L."/>
            <person name="Wei J."/>
            <person name="Que T."/>
            <person name="Du C."/>
            <person name="Cheng J."/>
            <person name="Dai P."/>
            <person name="Han X."/>
            <person name="Huang E."/>
            <person name="Gao Y."/>
            <person name="Liu J."/>
            <person name="Shao H."/>
            <person name="Ye R."/>
            <person name="Li L."/>
            <person name="Wei W."/>
            <person name="Wang X."/>
            <person name="Wang C."/>
            <person name="Yang T."/>
            <person name="Huo Q."/>
            <person name="Li W."/>
            <person name="Guo W."/>
            <person name="Chen H."/>
            <person name="Zhou L."/>
            <person name="Ni X."/>
            <person name="Tian J."/>
            <person name="Zhou Y."/>
            <person name="Sheng Y."/>
            <person name="Liu T."/>
            <person name="Pan Y."/>
            <person name="Xia L."/>
            <person name="Li J."/>
            <person name="Zhao F."/>
            <person name="Cao W."/>
        </authorList>
    </citation>
    <scope>NUCLEOTIDE SEQUENCE</scope>
    <source>
        <strain evidence="1">Dsil-2018</strain>
    </source>
</reference>
<sequence length="2494" mass="269204">MKVLTRLWLFVLLFTTLCPTLEPHGVRVEGRSIHTRYPGPTPKSERLNALGAILKRHVAKLRSAPMAELVFLVDSSASVGAENFVNELRFVRKLLADFTVSHDRTRVALVTFSSKKKVVREVDHITTPSAENHKCALHNRQLAGARYSGGGTFTLGAMKEAMDILKFAREDAAKAVFLVTDGYSNGGDPRPCAKMLRDSDVTIYTFGIRNGNVRELQDMASTPYDEHCYIMDSFEEFEALARRALHEDMHVGPHQLVNATECAGLCSEADPCCHHEALCTCGISSGQYACLCPKGHYGSGLRGDCHPCPRGTYQPVEASGDASICIPCPHAHQNSSPGSTSVAQCHCKRGYSTEGGTCKVVHCDPLSPPANGYMVNADCEVVFNAACGFRCNPGYRLIGNSIRVCQHDGTWSGSDLECEKKKCAPLEAPLRGSMSCSSDSFDFDTTCEFECQRGYALIGSRKRTCLSIALWDGLPALCRPVTCPPLVAPANGALSPAHCSETKSSFGEDCTVTCADGFRVSGPDTRHCLSTGTWSEPDDVTICAGTEPPVIRNCPGDIVVNSEPGYGEAIVDWEMLEAVDKTGASLFLNVAPSVMPPHLFPIGQHEVSYWAEDEWGNTAFCNFTVTVADEEPPFVESCSDPPEAFSDGQSVAYVSWEEPVFSDNSGEDVKLWQSHSPGMFPVGDTLITYVATDASGNNASCVIKVTVREHRCTQPPPPANGNADCQSTTSGVTCIVSCLEGYGLEPDSPSEFSCTFAEGWAPYRPQSFPDCSESVPSPAATVNARMLYSAPLGLECDETTQMNMRDHIQVKLATQAAMCPEGVSCAVEDLHVDCSKGGATPSGHRYKRSKETEIGVSFRITGSHNERTSSSDKHILSAMKDFLARLKEAMLRKELDVALEEGDLTATALEESEDDARLVCPPGSIPSLSHCVKCPVGTYFEYYNKTQAKCRPCPKGTFQTSEGQGMCARCPNRTSTATARSKSEQDCKEQCRPGTFSETGLRPCKRCRKSHYQTDYGTASCTPCPSGTRSKRRGSVSVKECEALCSPGFVSKSGVVPCFKCPNGYYQPKQGQKACRRCPDGAGDVAMAQDKAVSGHCNGSVPSTERVDLPESVEANPCLSQPCSNGATCIAVPAGFLCVCQPLFAGLRCERRINQCTRNSCRFGAKCSEEPGGFSCHCPAGRTGTDCSEDVDECAFDSLPEQRHLLEHARQLQLQLQAGIWSLKRQMSHVHGTVTENRSTTAAYSVGSGTHGAPVGQTCSVDEDECLSAPCLNGGTCLDQPGNFSCLCPALFGGRWCEEELDACANGPCLNGAKCVNLGSSYRCVCSPGYDGEHCDIDIDECSAAPCNEGSTCLDLVGRFECSCPPGLTGRLCESEADPRFKLYFSGTNVFDRASVESLRKPLKELTACMWLKTTDRHNYGTPFSYATDGVDNMLTFTDYSGFVLYVNGHRIITDVTANDGYWHHVCFSWSSAEGLWSVLKDGRLAESGAGLAVGTEIPADGTLVLGQEQDRRGGSFSISESYSGEMTQVNVWSTVLSVDEVAKLLTRCQFYFGDVVAWTDFRERLSGHISAVSWGFCQGCPPPPAPIHGLASFSATSTASVATYSCDQGYDVQRAITRRCLASGEWSHPIPVCIGVPCGIPAEPANGSVRGSAFRYSAKVTYVCSRGYRIIGSTDRRCQEDGRWSGEEPRCESITCEAPPQVTNGVLAPFNESLFQPGCKLRVICEKGYEFRERELVCTEHGEWSPRNAVCQPVGCHEPFTIANGVAGLSSELDGARIVVTVTYSCHEGFVLRGVVCEAGDKHFFGDVMSCRCNLGYKISGHMEIVCMANKTWSSLEATCTPMKCPTPANPQHGEVVTASVEFGAMASYLCHPNYTLLGSRWRRCGYDGSWSDHEPTCVPLECPPHPPIANGRVIGSGRTLGSSVSVTCSRGFELRGASTRICHAAALWSPPKTPLCEPADCSEPIVGPHAVLSYTDTALGSPARFSCADGYVLVGNEVAVCSWGGLWAPSIPDCVPVDCGPPPPLEHGQAVESDSAKFQSVAKYSCRAGFRLLGSGKRTCTANGTWNGDIRCDVVSCPEPEEVPHGTAVYPSTTYGSSVEYQCDPWFELHGAQQRTCLADGTWSDSAPQCQPMSCTVPRPIKHGRVHTTPSFSLFACERGFRLVGPKALRCRADGTWSGELPECVPMNCSLHGQVSNGRLVQDDATGETVRASCDPRYRLQGVDRWTCLADGSWMVPGETTCLLAECPPPDPPVNGVVSGTDFNISSVVFYHCNPGYTLDGLQQRACLETGQWERDVPTCNPVEGCGTAARPCPDSSCPEPQQPLNGHVTYDRLTVGGTSNYTCQPGYRLSGPSSRLCGRNGRWEGREPLCRARRCPPLQATPEHARVDYTGFTQGHNATYSCDNGYSARGPSRSVCQSDGSWKREGIFECLRDHCQPLQSPARGRLILEGAWLGAKAHYECDADHNILGGASRVCSPDGTWSGKEASCVPP</sequence>
<evidence type="ECO:0000313" key="2">
    <source>
        <dbReference type="Proteomes" id="UP000821865"/>
    </source>
</evidence>